<dbReference type="EMBL" id="JBHRYJ010000002">
    <property type="protein sequence ID" value="MFC3676146.1"/>
    <property type="molecule type" value="Genomic_DNA"/>
</dbReference>
<evidence type="ECO:0000313" key="6">
    <source>
        <dbReference type="Proteomes" id="UP001595711"/>
    </source>
</evidence>
<evidence type="ECO:0000256" key="3">
    <source>
        <dbReference type="SAM" id="MobiDB-lite"/>
    </source>
</evidence>
<keyword evidence="2 5" id="KW-0378">Hydrolase</keyword>
<dbReference type="GO" id="GO:0016787">
    <property type="term" value="F:hydrolase activity"/>
    <property type="evidence" value="ECO:0007669"/>
    <property type="project" value="UniProtKB-KW"/>
</dbReference>
<dbReference type="InterPro" id="IPR003736">
    <property type="entry name" value="PAAI_dom"/>
</dbReference>
<name>A0ABV7VH67_9PROT</name>
<dbReference type="EC" id="3.1.2.-" evidence="5"/>
<feature type="domain" description="Thioesterase" evidence="4">
    <location>
        <begin position="87"/>
        <end position="163"/>
    </location>
</feature>
<protein>
    <submittedName>
        <fullName evidence="5">PaaI family thioesterase</fullName>
        <ecNumber evidence="5">3.1.2.-</ecNumber>
    </submittedName>
</protein>
<evidence type="ECO:0000313" key="5">
    <source>
        <dbReference type="EMBL" id="MFC3676146.1"/>
    </source>
</evidence>
<dbReference type="SUPFAM" id="SSF54637">
    <property type="entry name" value="Thioesterase/thiol ester dehydrase-isomerase"/>
    <property type="match status" value="1"/>
</dbReference>
<dbReference type="RefSeq" id="WP_379726199.1">
    <property type="nucleotide sequence ID" value="NZ_JBHRYJ010000002.1"/>
</dbReference>
<dbReference type="CDD" id="cd03443">
    <property type="entry name" value="PaaI_thioesterase"/>
    <property type="match status" value="1"/>
</dbReference>
<feature type="region of interest" description="Disordered" evidence="3">
    <location>
        <begin position="1"/>
        <end position="27"/>
    </location>
</feature>
<proteinExistence type="inferred from homology"/>
<dbReference type="PANTHER" id="PTHR21660:SF1">
    <property type="entry name" value="ACYL-COENZYME A THIOESTERASE 13"/>
    <property type="match status" value="1"/>
</dbReference>
<accession>A0ABV7VH67</accession>
<comment type="caution">
    <text evidence="5">The sequence shown here is derived from an EMBL/GenBank/DDBJ whole genome shotgun (WGS) entry which is preliminary data.</text>
</comment>
<comment type="similarity">
    <text evidence="1">Belongs to the thioesterase PaaI family.</text>
</comment>
<evidence type="ECO:0000256" key="1">
    <source>
        <dbReference type="ARBA" id="ARBA00008324"/>
    </source>
</evidence>
<dbReference type="InterPro" id="IPR039298">
    <property type="entry name" value="ACOT13"/>
</dbReference>
<dbReference type="Pfam" id="PF03061">
    <property type="entry name" value="4HBT"/>
    <property type="match status" value="1"/>
</dbReference>
<keyword evidence="6" id="KW-1185">Reference proteome</keyword>
<organism evidence="5 6">
    <name type="scientific">Ferrovibrio xuzhouensis</name>
    <dbReference type="NCBI Taxonomy" id="1576914"/>
    <lineage>
        <taxon>Bacteria</taxon>
        <taxon>Pseudomonadati</taxon>
        <taxon>Pseudomonadota</taxon>
        <taxon>Alphaproteobacteria</taxon>
        <taxon>Rhodospirillales</taxon>
        <taxon>Rhodospirillaceae</taxon>
        <taxon>Ferrovibrio</taxon>
    </lineage>
</organism>
<sequence>MSAAPKESASATAWPFDGRPPEGGAYAPVPVEQLREMPGLQLFHGIMAGTLPGAPIAQIMNMWIQEAEPGRVVFGARPEKQHYNPIGSVHGGYAGTLLDSCMSCAVQSMLPKGSGYTTLEYKISLLRAITDQIGAVYAEGKVIQVGSRIGTAEGRIVDAKGKVYATGTTTCLIFPI</sequence>
<reference evidence="6" key="1">
    <citation type="journal article" date="2019" name="Int. J. Syst. Evol. Microbiol.">
        <title>The Global Catalogue of Microorganisms (GCM) 10K type strain sequencing project: providing services to taxonomists for standard genome sequencing and annotation.</title>
        <authorList>
            <consortium name="The Broad Institute Genomics Platform"/>
            <consortium name="The Broad Institute Genome Sequencing Center for Infectious Disease"/>
            <person name="Wu L."/>
            <person name="Ma J."/>
        </authorList>
    </citation>
    <scope>NUCLEOTIDE SEQUENCE [LARGE SCALE GENOMIC DNA]</scope>
    <source>
        <strain evidence="6">KCTC 42182</strain>
    </source>
</reference>
<evidence type="ECO:0000256" key="2">
    <source>
        <dbReference type="ARBA" id="ARBA00022801"/>
    </source>
</evidence>
<dbReference type="PANTHER" id="PTHR21660">
    <property type="entry name" value="THIOESTERASE SUPERFAMILY MEMBER-RELATED"/>
    <property type="match status" value="1"/>
</dbReference>
<dbReference type="Proteomes" id="UP001595711">
    <property type="component" value="Unassembled WGS sequence"/>
</dbReference>
<dbReference type="NCBIfam" id="TIGR00369">
    <property type="entry name" value="unchar_dom_1"/>
    <property type="match status" value="1"/>
</dbReference>
<dbReference type="Gene3D" id="3.10.129.10">
    <property type="entry name" value="Hotdog Thioesterase"/>
    <property type="match status" value="1"/>
</dbReference>
<dbReference type="InterPro" id="IPR029069">
    <property type="entry name" value="HotDog_dom_sf"/>
</dbReference>
<gene>
    <name evidence="5" type="ORF">ACFOOQ_11370</name>
</gene>
<dbReference type="InterPro" id="IPR006683">
    <property type="entry name" value="Thioestr_dom"/>
</dbReference>
<evidence type="ECO:0000259" key="4">
    <source>
        <dbReference type="Pfam" id="PF03061"/>
    </source>
</evidence>